<evidence type="ECO:0000313" key="2">
    <source>
        <dbReference type="EMBL" id="EFN78693.1"/>
    </source>
</evidence>
<dbReference type="PANTHER" id="PTHR46060">
    <property type="entry name" value="MARINER MOS1 TRANSPOSASE-LIKE PROTEIN"/>
    <property type="match status" value="1"/>
</dbReference>
<dbReference type="GO" id="GO:0015074">
    <property type="term" value="P:DNA integration"/>
    <property type="evidence" value="ECO:0007669"/>
    <property type="project" value="TreeGrafter"/>
</dbReference>
<feature type="domain" description="Mos1 transposase HTH" evidence="1">
    <location>
        <begin position="1"/>
        <end position="31"/>
    </location>
</feature>
<dbReference type="GO" id="GO:0046975">
    <property type="term" value="F:histone H3K36 methyltransferase activity"/>
    <property type="evidence" value="ECO:0007669"/>
    <property type="project" value="TreeGrafter"/>
</dbReference>
<dbReference type="Gene3D" id="1.10.10.10">
    <property type="entry name" value="Winged helix-like DNA-binding domain superfamily/Winged helix DNA-binding domain"/>
    <property type="match status" value="1"/>
</dbReference>
<dbReference type="GO" id="GO:0000014">
    <property type="term" value="F:single-stranded DNA endodeoxyribonuclease activity"/>
    <property type="evidence" value="ECO:0007669"/>
    <property type="project" value="TreeGrafter"/>
</dbReference>
<keyword evidence="3" id="KW-1185">Reference proteome</keyword>
<dbReference type="Pfam" id="PF17906">
    <property type="entry name" value="HTH_48"/>
    <property type="match status" value="1"/>
</dbReference>
<dbReference type="GO" id="GO:0003690">
    <property type="term" value="F:double-stranded DNA binding"/>
    <property type="evidence" value="ECO:0007669"/>
    <property type="project" value="TreeGrafter"/>
</dbReference>
<dbReference type="AlphaFoldDB" id="E2C040"/>
<proteinExistence type="predicted"/>
<name>E2C040_HARSA</name>
<evidence type="ECO:0000259" key="1">
    <source>
        <dbReference type="Pfam" id="PF17906"/>
    </source>
</evidence>
<dbReference type="GO" id="GO:0035861">
    <property type="term" value="C:site of double-strand break"/>
    <property type="evidence" value="ECO:0007669"/>
    <property type="project" value="TreeGrafter"/>
</dbReference>
<dbReference type="GO" id="GO:0031297">
    <property type="term" value="P:replication fork processing"/>
    <property type="evidence" value="ECO:0007669"/>
    <property type="project" value="TreeGrafter"/>
</dbReference>
<dbReference type="GO" id="GO:0000729">
    <property type="term" value="P:DNA double-strand break processing"/>
    <property type="evidence" value="ECO:0007669"/>
    <property type="project" value="TreeGrafter"/>
</dbReference>
<dbReference type="InterPro" id="IPR036388">
    <property type="entry name" value="WH-like_DNA-bd_sf"/>
</dbReference>
<dbReference type="GO" id="GO:0032259">
    <property type="term" value="P:methylation"/>
    <property type="evidence" value="ECO:0007669"/>
    <property type="project" value="UniProtKB-KW"/>
</dbReference>
<organism evidence="3">
    <name type="scientific">Harpegnathos saltator</name>
    <name type="common">Jerdon's jumping ant</name>
    <dbReference type="NCBI Taxonomy" id="610380"/>
    <lineage>
        <taxon>Eukaryota</taxon>
        <taxon>Metazoa</taxon>
        <taxon>Ecdysozoa</taxon>
        <taxon>Arthropoda</taxon>
        <taxon>Hexapoda</taxon>
        <taxon>Insecta</taxon>
        <taxon>Pterygota</taxon>
        <taxon>Neoptera</taxon>
        <taxon>Endopterygota</taxon>
        <taxon>Hymenoptera</taxon>
        <taxon>Apocrita</taxon>
        <taxon>Aculeata</taxon>
        <taxon>Formicoidea</taxon>
        <taxon>Formicidae</taxon>
        <taxon>Ponerinae</taxon>
        <taxon>Ponerini</taxon>
        <taxon>Harpegnathos</taxon>
    </lineage>
</organism>
<dbReference type="Pfam" id="PF13412">
    <property type="entry name" value="HTH_24"/>
    <property type="match status" value="1"/>
</dbReference>
<dbReference type="OMA" id="CATNAKE"/>
<protein>
    <submittedName>
        <fullName evidence="2">Histone-lysine N-methyltransferase SETMAR</fullName>
    </submittedName>
</protein>
<keyword evidence="2" id="KW-0808">Transferase</keyword>
<reference evidence="2 3" key="1">
    <citation type="journal article" date="2010" name="Science">
        <title>Genomic comparison of the ants Camponotus floridanus and Harpegnathos saltator.</title>
        <authorList>
            <person name="Bonasio R."/>
            <person name="Zhang G."/>
            <person name="Ye C."/>
            <person name="Mutti N.S."/>
            <person name="Fang X."/>
            <person name="Qin N."/>
            <person name="Donahue G."/>
            <person name="Yang P."/>
            <person name="Li Q."/>
            <person name="Li C."/>
            <person name="Zhang P."/>
            <person name="Huang Z."/>
            <person name="Berger S.L."/>
            <person name="Reinberg D."/>
            <person name="Wang J."/>
            <person name="Liebig J."/>
        </authorList>
    </citation>
    <scope>NUCLEOTIDE SEQUENCE [LARGE SCALE GENOMIC DNA]</scope>
    <source>
        <strain evidence="2 3">R22 G/1</strain>
    </source>
</reference>
<dbReference type="GO" id="GO:0005634">
    <property type="term" value="C:nucleus"/>
    <property type="evidence" value="ECO:0007669"/>
    <property type="project" value="TreeGrafter"/>
</dbReference>
<dbReference type="InterPro" id="IPR041426">
    <property type="entry name" value="Mos1_HTH"/>
</dbReference>
<feature type="non-terminal residue" evidence="2">
    <location>
        <position position="1"/>
    </location>
</feature>
<sequence>EAHRILVWIYGDYVLSETTCRGWFRRFKNDDFDVEDKERSGAPKKFEDEDLEALVDEDPCQTQNELAESLGVDHTTVAKHLKALEMIQKQ</sequence>
<dbReference type="PANTHER" id="PTHR46060:SF2">
    <property type="entry name" value="HISTONE-LYSINE N-METHYLTRANSFERASE SETMAR"/>
    <property type="match status" value="1"/>
</dbReference>
<dbReference type="Gene3D" id="1.10.10.1450">
    <property type="match status" value="1"/>
</dbReference>
<gene>
    <name evidence="2" type="ORF">EAI_15679</name>
</gene>
<dbReference type="SUPFAM" id="SSF46785">
    <property type="entry name" value="Winged helix' DNA-binding domain"/>
    <property type="match status" value="1"/>
</dbReference>
<dbReference type="InParanoid" id="E2C040"/>
<dbReference type="EMBL" id="GL451715">
    <property type="protein sequence ID" value="EFN78693.1"/>
    <property type="molecule type" value="Genomic_DNA"/>
</dbReference>
<dbReference type="InterPro" id="IPR036390">
    <property type="entry name" value="WH_DNA-bd_sf"/>
</dbReference>
<dbReference type="GO" id="GO:0003697">
    <property type="term" value="F:single-stranded DNA binding"/>
    <property type="evidence" value="ECO:0007669"/>
    <property type="project" value="TreeGrafter"/>
</dbReference>
<dbReference type="GO" id="GO:0042800">
    <property type="term" value="F:histone H3K4 methyltransferase activity"/>
    <property type="evidence" value="ECO:0007669"/>
    <property type="project" value="TreeGrafter"/>
</dbReference>
<dbReference type="GO" id="GO:0044547">
    <property type="term" value="F:DNA topoisomerase binding"/>
    <property type="evidence" value="ECO:0007669"/>
    <property type="project" value="TreeGrafter"/>
</dbReference>
<dbReference type="Proteomes" id="UP000008237">
    <property type="component" value="Unassembled WGS sequence"/>
</dbReference>
<feature type="non-terminal residue" evidence="2">
    <location>
        <position position="90"/>
    </location>
</feature>
<accession>E2C040</accession>
<keyword evidence="2" id="KW-0489">Methyltransferase</keyword>
<dbReference type="GO" id="GO:0044774">
    <property type="term" value="P:mitotic DNA integrity checkpoint signaling"/>
    <property type="evidence" value="ECO:0007669"/>
    <property type="project" value="TreeGrafter"/>
</dbReference>
<dbReference type="InterPro" id="IPR052709">
    <property type="entry name" value="Transposase-MT_Hybrid"/>
</dbReference>
<dbReference type="GO" id="GO:0000793">
    <property type="term" value="C:condensed chromosome"/>
    <property type="evidence" value="ECO:0007669"/>
    <property type="project" value="TreeGrafter"/>
</dbReference>
<dbReference type="GO" id="GO:0006303">
    <property type="term" value="P:double-strand break repair via nonhomologous end joining"/>
    <property type="evidence" value="ECO:0007669"/>
    <property type="project" value="TreeGrafter"/>
</dbReference>
<evidence type="ECO:0000313" key="3">
    <source>
        <dbReference type="Proteomes" id="UP000008237"/>
    </source>
</evidence>